<organism evidence="1 2">
    <name type="scientific">Gymnopus androsaceus JB14</name>
    <dbReference type="NCBI Taxonomy" id="1447944"/>
    <lineage>
        <taxon>Eukaryota</taxon>
        <taxon>Fungi</taxon>
        <taxon>Dikarya</taxon>
        <taxon>Basidiomycota</taxon>
        <taxon>Agaricomycotina</taxon>
        <taxon>Agaricomycetes</taxon>
        <taxon>Agaricomycetidae</taxon>
        <taxon>Agaricales</taxon>
        <taxon>Marasmiineae</taxon>
        <taxon>Omphalotaceae</taxon>
        <taxon>Gymnopus</taxon>
    </lineage>
</organism>
<accession>A0A6A4H1V5</accession>
<proteinExistence type="predicted"/>
<sequence length="455" mass="52124">MLLPEELVHNILSYLAYRPQLRMHCEPPELQLELDSTDILSLSVVNRRLRRISLPFLFASLRVEGFREEVEKFRDQGPLFSKYTKTLILSRLFLLDEEGMKILLESLPQLKRLSCVDVISELTTTLLNALHEHPSVSTILVASIQDLPNDPSPFDVSKVMLKRSELSNPSINWLTPRLERGMKVSQLLIRRPELFTDEFGLRTFKGLCELDLLMKHLPVTVSWLPEFTAAHPNLKKIRFIDERNVFFSRHTLPFISSFVEEARNKQLSDAYSIIRLSLSRQDICPSSTEDWRVAGLTIIIKSSLIEILSLLYSSVPTIRTLTLEFAVRSARGLTYHIDDVIAILHLFSSLEILALHCSLKRLHFGRRKPWHALARLRNAGQLEAPSAADIAEAGVSWFTSRIAQRIPSLRAFEIYEEAYYDEEFCCGGRWFVKGWLNVLNAPSGNREVIGTLKKT</sequence>
<dbReference type="EMBL" id="ML769606">
    <property type="protein sequence ID" value="KAE9392031.1"/>
    <property type="molecule type" value="Genomic_DNA"/>
</dbReference>
<reference evidence="1" key="1">
    <citation type="journal article" date="2019" name="Environ. Microbiol.">
        <title>Fungal ecological strategies reflected in gene transcription - a case study of two litter decomposers.</title>
        <authorList>
            <person name="Barbi F."/>
            <person name="Kohler A."/>
            <person name="Barry K."/>
            <person name="Baskaran P."/>
            <person name="Daum C."/>
            <person name="Fauchery L."/>
            <person name="Ihrmark K."/>
            <person name="Kuo A."/>
            <person name="LaButti K."/>
            <person name="Lipzen A."/>
            <person name="Morin E."/>
            <person name="Grigoriev I.V."/>
            <person name="Henrissat B."/>
            <person name="Lindahl B."/>
            <person name="Martin F."/>
        </authorList>
    </citation>
    <scope>NUCLEOTIDE SEQUENCE</scope>
    <source>
        <strain evidence="1">JB14</strain>
    </source>
</reference>
<dbReference type="OrthoDB" id="3043436at2759"/>
<evidence type="ECO:0000313" key="2">
    <source>
        <dbReference type="Proteomes" id="UP000799118"/>
    </source>
</evidence>
<keyword evidence="2" id="KW-1185">Reference proteome</keyword>
<evidence type="ECO:0008006" key="3">
    <source>
        <dbReference type="Google" id="ProtNLM"/>
    </source>
</evidence>
<evidence type="ECO:0000313" key="1">
    <source>
        <dbReference type="EMBL" id="KAE9392031.1"/>
    </source>
</evidence>
<dbReference type="AlphaFoldDB" id="A0A6A4H1V5"/>
<name>A0A6A4H1V5_9AGAR</name>
<protein>
    <recommendedName>
        <fullName evidence="3">F-box domain-containing protein</fullName>
    </recommendedName>
</protein>
<dbReference type="Proteomes" id="UP000799118">
    <property type="component" value="Unassembled WGS sequence"/>
</dbReference>
<gene>
    <name evidence="1" type="ORF">BT96DRAFT_1023787</name>
</gene>